<gene>
    <name evidence="3" type="ORF">LOAG_13411</name>
</gene>
<protein>
    <recommendedName>
        <fullName evidence="4">Transmembrane protein</fullName>
    </recommendedName>
</protein>
<keyword evidence="2" id="KW-1133">Transmembrane helix</keyword>
<reference evidence="3" key="1">
    <citation type="submission" date="2012-04" db="EMBL/GenBank/DDBJ databases">
        <title>The Genome Sequence of Loa loa.</title>
        <authorList>
            <consortium name="The Broad Institute Genome Sequencing Platform"/>
            <consortium name="Broad Institute Genome Sequencing Center for Infectious Disease"/>
            <person name="Nutman T.B."/>
            <person name="Fink D.L."/>
            <person name="Russ C."/>
            <person name="Young S."/>
            <person name="Zeng Q."/>
            <person name="Gargeya S."/>
            <person name="Alvarado L."/>
            <person name="Berlin A."/>
            <person name="Chapman S.B."/>
            <person name="Chen Z."/>
            <person name="Freedman E."/>
            <person name="Gellesch M."/>
            <person name="Goldberg J."/>
            <person name="Griggs A."/>
            <person name="Gujja S."/>
            <person name="Heilman E.R."/>
            <person name="Heiman D."/>
            <person name="Howarth C."/>
            <person name="Mehta T."/>
            <person name="Neiman D."/>
            <person name="Pearson M."/>
            <person name="Roberts A."/>
            <person name="Saif S."/>
            <person name="Shea T."/>
            <person name="Shenoy N."/>
            <person name="Sisk P."/>
            <person name="Stolte C."/>
            <person name="Sykes S."/>
            <person name="White J."/>
            <person name="Yandava C."/>
            <person name="Haas B."/>
            <person name="Henn M.R."/>
            <person name="Nusbaum C."/>
            <person name="Birren B."/>
        </authorList>
    </citation>
    <scope>NUCLEOTIDE SEQUENCE [LARGE SCALE GENOMIC DNA]</scope>
</reference>
<dbReference type="GeneID" id="9950882"/>
<dbReference type="KEGG" id="loa:LOAG_13411"/>
<evidence type="ECO:0000256" key="1">
    <source>
        <dbReference type="SAM" id="MobiDB-lite"/>
    </source>
</evidence>
<keyword evidence="2" id="KW-0812">Transmembrane</keyword>
<accession>A0A1S0TK03</accession>
<keyword evidence="2" id="KW-0472">Membrane</keyword>
<feature type="transmembrane region" description="Helical" evidence="2">
    <location>
        <begin position="6"/>
        <end position="28"/>
    </location>
</feature>
<dbReference type="CTD" id="9950882"/>
<proteinExistence type="predicted"/>
<evidence type="ECO:0000256" key="2">
    <source>
        <dbReference type="SAM" id="Phobius"/>
    </source>
</evidence>
<dbReference type="EMBL" id="JH712665">
    <property type="protein sequence ID" value="EFO15102.1"/>
    <property type="molecule type" value="Genomic_DNA"/>
</dbReference>
<sequence length="117" mass="13388">MAVAVIITVVVVVVVVVIIVVVVVVVFVDNSDRKSSLLAVMMMTNRVSNLSFSLVSNMTKMLKHRMNLLYSRKEMMDDKGDDRFWTELEELKNTGSIERSDDEDEKESFRNIWKSGQ</sequence>
<dbReference type="AlphaFoldDB" id="A0A1S0TK03"/>
<feature type="region of interest" description="Disordered" evidence="1">
    <location>
        <begin position="96"/>
        <end position="117"/>
    </location>
</feature>
<dbReference type="RefSeq" id="XP_003148967.1">
    <property type="nucleotide sequence ID" value="XM_003148919.1"/>
</dbReference>
<name>A0A1S0TK03_LOALO</name>
<dbReference type="InParanoid" id="A0A1S0TK03"/>
<evidence type="ECO:0000313" key="3">
    <source>
        <dbReference type="EMBL" id="EFO15102.1"/>
    </source>
</evidence>
<evidence type="ECO:0008006" key="4">
    <source>
        <dbReference type="Google" id="ProtNLM"/>
    </source>
</evidence>
<organism evidence="3">
    <name type="scientific">Loa loa</name>
    <name type="common">Eye worm</name>
    <name type="synonym">Filaria loa</name>
    <dbReference type="NCBI Taxonomy" id="7209"/>
    <lineage>
        <taxon>Eukaryota</taxon>
        <taxon>Metazoa</taxon>
        <taxon>Ecdysozoa</taxon>
        <taxon>Nematoda</taxon>
        <taxon>Chromadorea</taxon>
        <taxon>Rhabditida</taxon>
        <taxon>Spirurina</taxon>
        <taxon>Spiruromorpha</taxon>
        <taxon>Filarioidea</taxon>
        <taxon>Onchocercidae</taxon>
        <taxon>Loa</taxon>
    </lineage>
</organism>